<feature type="binding site" evidence="9">
    <location>
        <position position="204"/>
    </location>
    <ligand>
        <name>[4Fe-4S] cluster</name>
        <dbReference type="ChEBI" id="CHEBI:49883"/>
        <label>1</label>
    </ligand>
</feature>
<feature type="binding site" evidence="9">
    <location>
        <position position="214"/>
    </location>
    <ligand>
        <name>[4Fe-4S] cluster</name>
        <dbReference type="ChEBI" id="CHEBI:49883"/>
        <label>2</label>
    </ligand>
</feature>
<organism evidence="11 12">
    <name type="scientific">Limnobacter profundi</name>
    <dbReference type="NCBI Taxonomy" id="2732163"/>
    <lineage>
        <taxon>Bacteria</taxon>
        <taxon>Pseudomonadati</taxon>
        <taxon>Pseudomonadota</taxon>
        <taxon>Betaproteobacteria</taxon>
        <taxon>Burkholderiales</taxon>
        <taxon>Burkholderiaceae</taxon>
        <taxon>Limnobacter</taxon>
    </lineage>
</organism>
<feature type="binding site" evidence="9">
    <location>
        <begin position="257"/>
        <end position="258"/>
    </location>
    <ligand>
        <name>cob(II)alamin</name>
        <dbReference type="ChEBI" id="CHEBI:16304"/>
    </ligand>
</feature>
<evidence type="ECO:0000256" key="7">
    <source>
        <dbReference type="ARBA" id="ARBA00023004"/>
    </source>
</evidence>
<evidence type="ECO:0000256" key="4">
    <source>
        <dbReference type="ARBA" id="ARBA00022723"/>
    </source>
</evidence>
<feature type="binding site" evidence="9">
    <location>
        <position position="232"/>
    </location>
    <ligand>
        <name>cob(II)alamin</name>
        <dbReference type="ChEBI" id="CHEBI:16304"/>
    </ligand>
</feature>
<dbReference type="InterPro" id="IPR017896">
    <property type="entry name" value="4Fe4S_Fe-S-bd"/>
</dbReference>
<comment type="subunit">
    <text evidence="9">Monomer.</text>
</comment>
<feature type="binding site" evidence="9">
    <location>
        <position position="210"/>
    </location>
    <ligand>
        <name>[4Fe-4S] cluster</name>
        <dbReference type="ChEBI" id="CHEBI:49883"/>
        <label>1</label>
    </ligand>
</feature>
<comment type="cofactor">
    <cofactor evidence="9">
        <name>cob(II)alamin</name>
        <dbReference type="ChEBI" id="CHEBI:16304"/>
    </cofactor>
</comment>
<dbReference type="PROSITE" id="PS51379">
    <property type="entry name" value="4FE4S_FER_2"/>
    <property type="match status" value="1"/>
</dbReference>
<keyword evidence="2 9" id="KW-0963">Cytoplasm</keyword>
<evidence type="ECO:0000256" key="1">
    <source>
        <dbReference type="ARBA" id="ARBA00022485"/>
    </source>
</evidence>
<evidence type="ECO:0000313" key="11">
    <source>
        <dbReference type="EMBL" id="QJR30296.1"/>
    </source>
</evidence>
<name>A0ABX6N792_9BURK</name>
<evidence type="ECO:0000256" key="5">
    <source>
        <dbReference type="ARBA" id="ARBA00022785"/>
    </source>
</evidence>
<evidence type="ECO:0000256" key="6">
    <source>
        <dbReference type="ARBA" id="ARBA00023002"/>
    </source>
</evidence>
<reference evidence="11 12" key="1">
    <citation type="submission" date="2020-05" db="EMBL/GenBank/DDBJ databases">
        <title>Compete genome of Limnobacter sp. SAORIC-580.</title>
        <authorList>
            <person name="Song J."/>
            <person name="Cho J.-C."/>
        </authorList>
    </citation>
    <scope>NUCLEOTIDE SEQUENCE [LARGE SCALE GENOMIC DNA]</scope>
    <source>
        <strain evidence="11 12">SAORIC-580</strain>
    </source>
</reference>
<keyword evidence="3 9" id="KW-0819">tRNA processing</keyword>
<dbReference type="RefSeq" id="WP_171100218.1">
    <property type="nucleotide sequence ID" value="NZ_CP053084.1"/>
</dbReference>
<feature type="binding site" evidence="9">
    <location>
        <position position="207"/>
    </location>
    <ligand>
        <name>[4Fe-4S] cluster</name>
        <dbReference type="ChEBI" id="CHEBI:49883"/>
        <label>1</label>
    </ligand>
</feature>
<keyword evidence="7 9" id="KW-0408">Iron</keyword>
<comment type="pathway">
    <text evidence="9">tRNA modification; tRNA-queuosine biosynthesis.</text>
</comment>
<dbReference type="Proteomes" id="UP000501130">
    <property type="component" value="Chromosome"/>
</dbReference>
<dbReference type="EC" id="1.17.99.6" evidence="9"/>
<dbReference type="GO" id="GO:0052693">
    <property type="term" value="F:epoxyqueuosine reductase activity"/>
    <property type="evidence" value="ECO:0007669"/>
    <property type="project" value="UniProtKB-EC"/>
</dbReference>
<dbReference type="EMBL" id="CP053084">
    <property type="protein sequence ID" value="QJR30296.1"/>
    <property type="molecule type" value="Genomic_DNA"/>
</dbReference>
<comment type="subcellular location">
    <subcellularLocation>
        <location evidence="9">Cytoplasm</location>
    </subcellularLocation>
</comment>
<dbReference type="PANTHER" id="PTHR30002">
    <property type="entry name" value="EPOXYQUEUOSINE REDUCTASE"/>
    <property type="match status" value="1"/>
</dbReference>
<dbReference type="Pfam" id="PF08331">
    <property type="entry name" value="QueG_DUF1730"/>
    <property type="match status" value="1"/>
</dbReference>
<evidence type="ECO:0000256" key="8">
    <source>
        <dbReference type="ARBA" id="ARBA00023014"/>
    </source>
</evidence>
<feature type="binding site" evidence="9">
    <location>
        <position position="315"/>
    </location>
    <ligand>
        <name>tRNA</name>
        <dbReference type="ChEBI" id="CHEBI:17843"/>
    </ligand>
</feature>
<evidence type="ECO:0000313" key="12">
    <source>
        <dbReference type="Proteomes" id="UP000501130"/>
    </source>
</evidence>
<gene>
    <name evidence="9 11" type="primary">queG</name>
    <name evidence="11" type="ORF">HKT17_11580</name>
</gene>
<comment type="similarity">
    <text evidence="9">Belongs to the QueG family.</text>
</comment>
<proteinExistence type="inferred from homology"/>
<feature type="binding site" evidence="9">
    <location>
        <position position="184"/>
    </location>
    <ligand>
        <name>cob(II)alamin</name>
        <dbReference type="ChEBI" id="CHEBI:16304"/>
    </ligand>
</feature>
<keyword evidence="6 9" id="KW-0560">Oxidoreductase</keyword>
<sequence length="361" mass="40790">MQAHQEQENWALLQRVAKAQGLGCMGVSDTHLQACEPHLQAWLNQGMHGEMAYMERHGLKRLNADTLFPGAIRIVSLRVPYVPETTLNQPDATTFTEKTLMEIEAHNKPYVSLYARGRDYHKVIRQRLKRFADAVNSEVGGFGFRVAVDSAPTAEVEIARKAGLGWRGKHTLLIHPDEGSLFFLGEVFTNMPLPLSGEFGKNHCGTCTSCITACPTRAIVKPYQVDARRCISYLTIEHDSEIPLELRPLVGTRIYGCDDCQLACPWNKFAKPAQYADFNPRAEFEKPDWFAMMRWTEQEFLRITEGSAIRRIGYKRFRRNLAVAAGNSVGVVGMREALLEMRSSADAFLMEHIDWALSRLD</sequence>
<evidence type="ECO:0000259" key="10">
    <source>
        <dbReference type="PROSITE" id="PS51379"/>
    </source>
</evidence>
<dbReference type="Pfam" id="PF13484">
    <property type="entry name" value="Fer4_16"/>
    <property type="match status" value="1"/>
</dbReference>
<feature type="binding site" evidence="9">
    <location>
        <position position="257"/>
    </location>
    <ligand>
        <name>[4Fe-4S] cluster</name>
        <dbReference type="ChEBI" id="CHEBI:49883"/>
        <label>2</label>
    </ligand>
</feature>
<dbReference type="SUPFAM" id="SSF54862">
    <property type="entry name" value="4Fe-4S ferredoxins"/>
    <property type="match status" value="1"/>
</dbReference>
<keyword evidence="9" id="KW-0846">Cobalamin</keyword>
<feature type="binding site" evidence="9">
    <location>
        <position position="260"/>
    </location>
    <ligand>
        <name>[4Fe-4S] cluster</name>
        <dbReference type="ChEBI" id="CHEBI:49883"/>
        <label>2</label>
    </ligand>
</feature>
<accession>A0ABX6N792</accession>
<evidence type="ECO:0000256" key="3">
    <source>
        <dbReference type="ARBA" id="ARBA00022694"/>
    </source>
</evidence>
<dbReference type="InterPro" id="IPR013542">
    <property type="entry name" value="QueG_DUF1730"/>
</dbReference>
<evidence type="ECO:0000256" key="2">
    <source>
        <dbReference type="ARBA" id="ARBA00022490"/>
    </source>
</evidence>
<comment type="catalytic activity">
    <reaction evidence="9">
        <text>epoxyqueuosine(34) in tRNA + AH2 = queuosine(34) in tRNA + A + H2O</text>
        <dbReference type="Rhea" id="RHEA:32159"/>
        <dbReference type="Rhea" id="RHEA-COMP:18571"/>
        <dbReference type="Rhea" id="RHEA-COMP:18582"/>
        <dbReference type="ChEBI" id="CHEBI:13193"/>
        <dbReference type="ChEBI" id="CHEBI:15377"/>
        <dbReference type="ChEBI" id="CHEBI:17499"/>
        <dbReference type="ChEBI" id="CHEBI:194431"/>
        <dbReference type="ChEBI" id="CHEBI:194443"/>
        <dbReference type="EC" id="1.17.99.6"/>
    </reaction>
</comment>
<evidence type="ECO:0000256" key="9">
    <source>
        <dbReference type="HAMAP-Rule" id="MF_00916"/>
    </source>
</evidence>
<comment type="cofactor">
    <cofactor evidence="9">
        <name>[4Fe-4S] cluster</name>
        <dbReference type="ChEBI" id="CHEBI:49883"/>
    </cofactor>
    <text evidence="9">Binds 2 [4Fe-4S] clusters per monomer.</text>
</comment>
<dbReference type="InterPro" id="IPR017900">
    <property type="entry name" value="4Fe4S_Fe_S_CS"/>
</dbReference>
<feature type="binding site" evidence="9">
    <location>
        <position position="264"/>
    </location>
    <ligand>
        <name>[4Fe-4S] cluster</name>
        <dbReference type="ChEBI" id="CHEBI:49883"/>
        <label>1</label>
    </ligand>
</feature>
<feature type="binding site" evidence="9">
    <location>
        <position position="149"/>
    </location>
    <ligand>
        <name>cob(II)alamin</name>
        <dbReference type="ChEBI" id="CHEBI:16304"/>
    </ligand>
</feature>
<protein>
    <recommendedName>
        <fullName evidence="9">Epoxyqueuosine reductase</fullName>
        <ecNumber evidence="9">1.17.99.6</ecNumber>
    </recommendedName>
    <alternativeName>
        <fullName evidence="9">Queuosine biosynthesis protein QueG</fullName>
    </alternativeName>
</protein>
<dbReference type="NCBIfam" id="TIGR00276">
    <property type="entry name" value="tRNA epoxyqueuosine(34) reductase QueG"/>
    <property type="match status" value="1"/>
</dbReference>
<keyword evidence="9" id="KW-0170">Cobalt</keyword>
<keyword evidence="1 9" id="KW-0004">4Fe-4S</keyword>
<keyword evidence="4 9" id="KW-0479">Metal-binding</keyword>
<comment type="function">
    <text evidence="9">Catalyzes the conversion of epoxyqueuosine (oQ) to queuosine (Q), which is a hypermodified base found in the wobble positions of tRNA(Asp), tRNA(Asn), tRNA(His) and tRNA(Tyr).</text>
</comment>
<dbReference type="PROSITE" id="PS00198">
    <property type="entry name" value="4FE4S_FER_1"/>
    <property type="match status" value="1"/>
</dbReference>
<dbReference type="Gene3D" id="3.30.70.20">
    <property type="match status" value="1"/>
</dbReference>
<keyword evidence="12" id="KW-1185">Reference proteome</keyword>
<feature type="domain" description="4Fe-4S ferredoxin-type" evidence="10">
    <location>
        <begin position="195"/>
        <end position="224"/>
    </location>
</feature>
<keyword evidence="8 9" id="KW-0411">Iron-sulfur</keyword>
<keyword evidence="5 9" id="KW-0671">Queuosine biosynthesis</keyword>
<feature type="binding site" evidence="9">
    <location>
        <position position="61"/>
    </location>
    <ligand>
        <name>cob(II)alamin</name>
        <dbReference type="ChEBI" id="CHEBI:16304"/>
    </ligand>
</feature>
<comment type="caution">
    <text evidence="9">Lacks conserved residue(s) required for the propagation of feature annotation.</text>
</comment>
<feature type="binding site" evidence="9">
    <location>
        <position position="173"/>
    </location>
    <ligand>
        <name>cob(II)alamin</name>
        <dbReference type="ChEBI" id="CHEBI:16304"/>
    </ligand>
</feature>
<dbReference type="InterPro" id="IPR004453">
    <property type="entry name" value="QueG"/>
</dbReference>
<feature type="active site" description="Proton donor" evidence="9">
    <location>
        <position position="149"/>
    </location>
</feature>
<feature type="binding site" evidence="9">
    <location>
        <position position="230"/>
    </location>
    <ligand>
        <name>[4Fe-4S] cluster</name>
        <dbReference type="ChEBI" id="CHEBI:49883"/>
        <label>2</label>
    </ligand>
</feature>
<dbReference type="HAMAP" id="MF_00916">
    <property type="entry name" value="QueG"/>
    <property type="match status" value="1"/>
</dbReference>
<dbReference type="PANTHER" id="PTHR30002:SF4">
    <property type="entry name" value="EPOXYQUEUOSINE REDUCTASE"/>
    <property type="match status" value="1"/>
</dbReference>